<protein>
    <submittedName>
        <fullName evidence="1">Uncharacterized protein</fullName>
    </submittedName>
</protein>
<proteinExistence type="predicted"/>
<evidence type="ECO:0000313" key="1">
    <source>
        <dbReference type="EMBL" id="KAI7986753.1"/>
    </source>
</evidence>
<dbReference type="Proteomes" id="UP001060215">
    <property type="component" value="Chromosome 15"/>
</dbReference>
<accession>A0ACC0FEW8</accession>
<evidence type="ECO:0000313" key="2">
    <source>
        <dbReference type="Proteomes" id="UP001060215"/>
    </source>
</evidence>
<organism evidence="1 2">
    <name type="scientific">Camellia lanceoleosa</name>
    <dbReference type="NCBI Taxonomy" id="1840588"/>
    <lineage>
        <taxon>Eukaryota</taxon>
        <taxon>Viridiplantae</taxon>
        <taxon>Streptophyta</taxon>
        <taxon>Embryophyta</taxon>
        <taxon>Tracheophyta</taxon>
        <taxon>Spermatophyta</taxon>
        <taxon>Magnoliopsida</taxon>
        <taxon>eudicotyledons</taxon>
        <taxon>Gunneridae</taxon>
        <taxon>Pentapetalae</taxon>
        <taxon>asterids</taxon>
        <taxon>Ericales</taxon>
        <taxon>Theaceae</taxon>
        <taxon>Camellia</taxon>
    </lineage>
</organism>
<dbReference type="EMBL" id="CM045772">
    <property type="protein sequence ID" value="KAI7986753.1"/>
    <property type="molecule type" value="Genomic_DNA"/>
</dbReference>
<name>A0ACC0FEW8_9ERIC</name>
<comment type="caution">
    <text evidence="1">The sequence shown here is derived from an EMBL/GenBank/DDBJ whole genome shotgun (WGS) entry which is preliminary data.</text>
</comment>
<gene>
    <name evidence="1" type="ORF">LOK49_LG14G00577</name>
</gene>
<reference evidence="1 2" key="1">
    <citation type="journal article" date="2022" name="Plant J.">
        <title>Chromosome-level genome of Camellia lanceoleosa provides a valuable resource for understanding genome evolution and self-incompatibility.</title>
        <authorList>
            <person name="Gong W."/>
            <person name="Xiao S."/>
            <person name="Wang L."/>
            <person name="Liao Z."/>
            <person name="Chang Y."/>
            <person name="Mo W."/>
            <person name="Hu G."/>
            <person name="Li W."/>
            <person name="Zhao G."/>
            <person name="Zhu H."/>
            <person name="Hu X."/>
            <person name="Ji K."/>
            <person name="Xiang X."/>
            <person name="Song Q."/>
            <person name="Yuan D."/>
            <person name="Jin S."/>
            <person name="Zhang L."/>
        </authorList>
    </citation>
    <scope>NUCLEOTIDE SEQUENCE [LARGE SCALE GENOMIC DNA]</scope>
    <source>
        <strain evidence="1">SQ_2022a</strain>
    </source>
</reference>
<keyword evidence="2" id="KW-1185">Reference proteome</keyword>
<sequence length="72" mass="7903">MILILRLWALINTTTMPPQCHFLLMGPNLSHPLTPTSATCDGSDLATAISVGAYHGGSLAWFELKYFVVWLV</sequence>